<name>A0A397ULG0_9GLOM</name>
<proteinExistence type="predicted"/>
<dbReference type="EMBL" id="QKWP01001265">
    <property type="protein sequence ID" value="RIB10321.1"/>
    <property type="molecule type" value="Genomic_DNA"/>
</dbReference>
<protein>
    <submittedName>
        <fullName evidence="1">Uncharacterized protein</fullName>
    </submittedName>
</protein>
<dbReference type="Proteomes" id="UP000266673">
    <property type="component" value="Unassembled WGS sequence"/>
</dbReference>
<organism evidence="1 2">
    <name type="scientific">Gigaspora rosea</name>
    <dbReference type="NCBI Taxonomy" id="44941"/>
    <lineage>
        <taxon>Eukaryota</taxon>
        <taxon>Fungi</taxon>
        <taxon>Fungi incertae sedis</taxon>
        <taxon>Mucoromycota</taxon>
        <taxon>Glomeromycotina</taxon>
        <taxon>Glomeromycetes</taxon>
        <taxon>Diversisporales</taxon>
        <taxon>Gigasporaceae</taxon>
        <taxon>Gigaspora</taxon>
    </lineage>
</organism>
<evidence type="ECO:0000313" key="1">
    <source>
        <dbReference type="EMBL" id="RIB10321.1"/>
    </source>
</evidence>
<accession>A0A397ULG0</accession>
<comment type="caution">
    <text evidence="1">The sequence shown here is derived from an EMBL/GenBank/DDBJ whole genome shotgun (WGS) entry which is preliminary data.</text>
</comment>
<keyword evidence="2" id="KW-1185">Reference proteome</keyword>
<dbReference type="AlphaFoldDB" id="A0A397ULG0"/>
<reference evidence="1 2" key="1">
    <citation type="submission" date="2018-06" db="EMBL/GenBank/DDBJ databases">
        <title>Comparative genomics reveals the genomic features of Rhizophagus irregularis, R. cerebriforme, R. diaphanum and Gigaspora rosea, and their symbiotic lifestyle signature.</title>
        <authorList>
            <person name="Morin E."/>
            <person name="San Clemente H."/>
            <person name="Chen E.C.H."/>
            <person name="De La Providencia I."/>
            <person name="Hainaut M."/>
            <person name="Kuo A."/>
            <person name="Kohler A."/>
            <person name="Murat C."/>
            <person name="Tang N."/>
            <person name="Roy S."/>
            <person name="Loubradou J."/>
            <person name="Henrissat B."/>
            <person name="Grigoriev I.V."/>
            <person name="Corradi N."/>
            <person name="Roux C."/>
            <person name="Martin F.M."/>
        </authorList>
    </citation>
    <scope>NUCLEOTIDE SEQUENCE [LARGE SCALE GENOMIC DNA]</scope>
    <source>
        <strain evidence="1 2">DAOM 194757</strain>
    </source>
</reference>
<sequence>MNLILWYTDVSADKDADVGNMDDYNELIKCGTNSNKERSSCNIYEKQLLKAKNKVANSDQKTIKTIQKKNLPITTWSKKHNNCKFEVETIMELMKKKIIEKIFEKIIDQIKNFATDDFVYYCKKDRAEIDKPSMVIFCKSDVKKDKLYMFSYYYRPDIMNNSTWVHVRECYNVIKMEYLRGS</sequence>
<gene>
    <name evidence="1" type="ORF">C2G38_2206444</name>
</gene>
<evidence type="ECO:0000313" key="2">
    <source>
        <dbReference type="Proteomes" id="UP000266673"/>
    </source>
</evidence>